<dbReference type="Gene3D" id="3.40.190.10">
    <property type="entry name" value="Periplasmic binding protein-like II"/>
    <property type="match status" value="2"/>
</dbReference>
<sequence>MQQTDHCPEGKVLFSRLTRHVRLRQLQLLLALQQCGSIVQAAAHVHMSQSAATQALAELERVLDMRLFERHARGMRPTLAGQTLTDTVRGVMTELEEAAQTLAAIRMGASAALRLGTIPSAAQAILAQLLTQFYCQHPQVHIDVQEGSSTRLLPQLISGGLDAVFCRQPSLLPEDFVFEALFEDQAVVVASHTHPLVGQRQVRLAQLSGARWVLPSANIAVRDIFERDILSRLPDAQWFPVSTMSLSVLEGLLSQPQAVALLPRSIVADRDPASTNARCVVLDLQADSFQCALPPLGVVCRREAAPQLLKEMLKLWRTAGP</sequence>
<keyword evidence="2" id="KW-0805">Transcription regulation</keyword>
<dbReference type="Gene3D" id="1.10.10.10">
    <property type="entry name" value="Winged helix-like DNA-binding domain superfamily/Winged helix DNA-binding domain"/>
    <property type="match status" value="1"/>
</dbReference>
<evidence type="ECO:0000259" key="5">
    <source>
        <dbReference type="PROSITE" id="PS50931"/>
    </source>
</evidence>
<dbReference type="SUPFAM" id="SSF53850">
    <property type="entry name" value="Periplasmic binding protein-like II"/>
    <property type="match status" value="1"/>
</dbReference>
<dbReference type="SUPFAM" id="SSF46785">
    <property type="entry name" value="Winged helix' DNA-binding domain"/>
    <property type="match status" value="1"/>
</dbReference>
<evidence type="ECO:0000256" key="4">
    <source>
        <dbReference type="ARBA" id="ARBA00023163"/>
    </source>
</evidence>
<keyword evidence="3" id="KW-0238">DNA-binding</keyword>
<evidence type="ECO:0000256" key="1">
    <source>
        <dbReference type="ARBA" id="ARBA00009437"/>
    </source>
</evidence>
<dbReference type="PANTHER" id="PTHR30126">
    <property type="entry name" value="HTH-TYPE TRANSCRIPTIONAL REGULATOR"/>
    <property type="match status" value="1"/>
</dbReference>
<evidence type="ECO:0000256" key="3">
    <source>
        <dbReference type="ARBA" id="ARBA00023125"/>
    </source>
</evidence>
<comment type="caution">
    <text evidence="6">The sequence shown here is derived from an EMBL/GenBank/DDBJ whole genome shotgun (WGS) entry which is preliminary data.</text>
</comment>
<comment type="similarity">
    <text evidence="1">Belongs to the LysR transcriptional regulatory family.</text>
</comment>
<dbReference type="Pfam" id="PF03466">
    <property type="entry name" value="LysR_substrate"/>
    <property type="match status" value="1"/>
</dbReference>
<reference evidence="6 7" key="1">
    <citation type="submission" date="2022-09" db="EMBL/GenBank/DDBJ databases">
        <title>Draft genome of isolate Be4.</title>
        <authorList>
            <person name="Sanchez-Castro I."/>
            <person name="Martinez-Rodriguez P."/>
            <person name="Descostes M."/>
            <person name="Merroun M."/>
        </authorList>
    </citation>
    <scope>NUCLEOTIDE SEQUENCE [LARGE SCALE GENOMIC DNA]</scope>
    <source>
        <strain evidence="6 7">Be4</strain>
    </source>
</reference>
<dbReference type="PANTHER" id="PTHR30126:SF97">
    <property type="entry name" value="HTH-TYPE TRANSCRIPTIONAL REGULATOR ABGR"/>
    <property type="match status" value="1"/>
</dbReference>
<keyword evidence="7" id="KW-1185">Reference proteome</keyword>
<gene>
    <name evidence="6" type="ORF">N0K08_16940</name>
</gene>
<feature type="domain" description="HTH lysR-type" evidence="5">
    <location>
        <begin position="21"/>
        <end position="78"/>
    </location>
</feature>
<dbReference type="InterPro" id="IPR036388">
    <property type="entry name" value="WH-like_DNA-bd_sf"/>
</dbReference>
<proteinExistence type="inferred from homology"/>
<protein>
    <submittedName>
        <fullName evidence="6">LysR family transcriptional regulator</fullName>
    </submittedName>
</protein>
<dbReference type="RefSeq" id="WP_261501579.1">
    <property type="nucleotide sequence ID" value="NZ_JAODYH010000008.1"/>
</dbReference>
<dbReference type="EMBL" id="JAODYH010000008">
    <property type="protein sequence ID" value="MCT9812330.1"/>
    <property type="molecule type" value="Genomic_DNA"/>
</dbReference>
<dbReference type="InterPro" id="IPR005119">
    <property type="entry name" value="LysR_subst-bd"/>
</dbReference>
<dbReference type="InterPro" id="IPR036390">
    <property type="entry name" value="WH_DNA-bd_sf"/>
</dbReference>
<dbReference type="InterPro" id="IPR000847">
    <property type="entry name" value="LysR_HTH_N"/>
</dbReference>
<evidence type="ECO:0000313" key="7">
    <source>
        <dbReference type="Proteomes" id="UP001525968"/>
    </source>
</evidence>
<dbReference type="PROSITE" id="PS50931">
    <property type="entry name" value="HTH_LYSR"/>
    <property type="match status" value="1"/>
</dbReference>
<organism evidence="6 7">
    <name type="scientific">Acidovorax bellezanensis</name>
    <dbReference type="NCBI Taxonomy" id="2976702"/>
    <lineage>
        <taxon>Bacteria</taxon>
        <taxon>Pseudomonadati</taxon>
        <taxon>Pseudomonadota</taxon>
        <taxon>Betaproteobacteria</taxon>
        <taxon>Burkholderiales</taxon>
        <taxon>Comamonadaceae</taxon>
        <taxon>Acidovorax</taxon>
    </lineage>
</organism>
<evidence type="ECO:0000256" key="2">
    <source>
        <dbReference type="ARBA" id="ARBA00023015"/>
    </source>
</evidence>
<dbReference type="Pfam" id="PF00126">
    <property type="entry name" value="HTH_1"/>
    <property type="match status" value="1"/>
</dbReference>
<accession>A0ABT2PPW7</accession>
<keyword evidence="4" id="KW-0804">Transcription</keyword>
<dbReference type="Proteomes" id="UP001525968">
    <property type="component" value="Unassembled WGS sequence"/>
</dbReference>
<name>A0ABT2PPW7_9BURK</name>
<evidence type="ECO:0000313" key="6">
    <source>
        <dbReference type="EMBL" id="MCT9812330.1"/>
    </source>
</evidence>